<sequence>MNSFLKIMTNPQEPSRLKFDMVNVLVDAVQRASNLQQQQQPLDQSSNVVDIRYSPLVNYLNRIRSNDDSNKPAVDAVWHLIRSTITLYDQRLRSALTRLYHAIWGTRPRCYNKHVTVANIDMKVIPANNNNNAQQPTSTSITIPITPTPSTTATAATQPFSAPKKTKKRVQEDSDTQDSSDQEQPQQTKKKKKTNLAPITITHHHHSSIADDEPITATATPKIKITGGGQTTIVQQPLAPISNSSSSSTNKSPAVQEKSLMDARSEERISRKQLPDAWDDLICISMPECNVAIYAIMDNTPTGNALFRSLPITSPRVQGDKGLIYFELPGMEMVQPEDSKRSLVKNGELAYWVQGNGLCIGYSKTIYSKSNEIRLYEPCNVFADCLYKVKNLNKTLGPHSVHIQRCKRFVATFHELDNLQIHIDAYHHLAPFKKWIESLQKITPICCRVSFYGALVVFSMGDNFEWDPNAFDNSSPEVSDWYRNTISYGEVAFWEKQKSIIIGSGKSELLQDQKKGQIALTEKCYVIGRVISNNYIPLGEAYLGKDMATTQHTVTLDERTVEISVYDIKVTATLLPTRTADLIWRNLPIECDVKGVFGDCIIAGCERIKTELEKNTSKIVVEVGDLAFWCQDNSILMPYGPTLASTEEDARPRFAEECNIWARVDPEFKLPEMFKNAGVNEQNQVLRLDVYRG</sequence>
<feature type="domain" description="Cyclophilin TM1367-like" evidence="2">
    <location>
        <begin position="561"/>
        <end position="653"/>
    </location>
</feature>
<comment type="caution">
    <text evidence="3">The sequence shown here is derived from an EMBL/GenBank/DDBJ whole genome shotgun (WGS) entry which is preliminary data.</text>
</comment>
<evidence type="ECO:0000313" key="4">
    <source>
        <dbReference type="Proteomes" id="UP001431209"/>
    </source>
</evidence>
<protein>
    <recommendedName>
        <fullName evidence="2">Cyclophilin TM1367-like domain-containing protein</fullName>
    </recommendedName>
</protein>
<feature type="region of interest" description="Disordered" evidence="1">
    <location>
        <begin position="127"/>
        <end position="196"/>
    </location>
</feature>
<reference evidence="3 4" key="1">
    <citation type="submission" date="2024-03" db="EMBL/GenBank/DDBJ databases">
        <title>The Acrasis kona genome and developmental transcriptomes reveal deep origins of eukaryotic multicellular pathways.</title>
        <authorList>
            <person name="Sheikh S."/>
            <person name="Fu C.-J."/>
            <person name="Brown M.W."/>
            <person name="Baldauf S.L."/>
        </authorList>
    </citation>
    <scope>NUCLEOTIDE SEQUENCE [LARGE SCALE GENOMIC DNA]</scope>
    <source>
        <strain evidence="3 4">ATCC MYA-3509</strain>
    </source>
</reference>
<dbReference type="Gene3D" id="2.40.100.20">
    <property type="match status" value="3"/>
</dbReference>
<feature type="domain" description="Cyclophilin TM1367-like" evidence="2">
    <location>
        <begin position="294"/>
        <end position="397"/>
    </location>
</feature>
<organism evidence="3 4">
    <name type="scientific">Acrasis kona</name>
    <dbReference type="NCBI Taxonomy" id="1008807"/>
    <lineage>
        <taxon>Eukaryota</taxon>
        <taxon>Discoba</taxon>
        <taxon>Heterolobosea</taxon>
        <taxon>Tetramitia</taxon>
        <taxon>Eutetramitia</taxon>
        <taxon>Acrasidae</taxon>
        <taxon>Acrasis</taxon>
    </lineage>
</organism>
<keyword evidence="4" id="KW-1185">Reference proteome</keyword>
<accession>A0AAW2ZKM3</accession>
<dbReference type="InterPro" id="IPR029000">
    <property type="entry name" value="Cyclophilin-like_dom_sf"/>
</dbReference>
<feature type="compositionally biased region" description="Low complexity" evidence="1">
    <location>
        <begin position="242"/>
        <end position="252"/>
    </location>
</feature>
<evidence type="ECO:0000256" key="1">
    <source>
        <dbReference type="SAM" id="MobiDB-lite"/>
    </source>
</evidence>
<dbReference type="InterPro" id="IPR025658">
    <property type="entry name" value="Cyclophilin_TM1367"/>
</dbReference>
<gene>
    <name evidence="3" type="ORF">AKO1_011415</name>
</gene>
<evidence type="ECO:0000313" key="3">
    <source>
        <dbReference type="EMBL" id="KAL0489706.1"/>
    </source>
</evidence>
<evidence type="ECO:0000259" key="2">
    <source>
        <dbReference type="Pfam" id="PF04126"/>
    </source>
</evidence>
<feature type="region of interest" description="Disordered" evidence="1">
    <location>
        <begin position="239"/>
        <end position="267"/>
    </location>
</feature>
<dbReference type="SUPFAM" id="SSF50891">
    <property type="entry name" value="Cyclophilin-like"/>
    <property type="match status" value="2"/>
</dbReference>
<dbReference type="Proteomes" id="UP001431209">
    <property type="component" value="Unassembled WGS sequence"/>
</dbReference>
<proteinExistence type="predicted"/>
<dbReference type="EMBL" id="JAOPGA020001590">
    <property type="protein sequence ID" value="KAL0489706.1"/>
    <property type="molecule type" value="Genomic_DNA"/>
</dbReference>
<dbReference type="Pfam" id="PF04126">
    <property type="entry name" value="Cyclophil_like"/>
    <property type="match status" value="2"/>
</dbReference>
<name>A0AAW2ZKM3_9EUKA</name>
<dbReference type="AlphaFoldDB" id="A0AAW2ZKM3"/>
<feature type="compositionally biased region" description="Low complexity" evidence="1">
    <location>
        <begin position="127"/>
        <end position="159"/>
    </location>
</feature>